<dbReference type="EMBL" id="MFFW01000051">
    <property type="protein sequence ID" value="OGF23781.1"/>
    <property type="molecule type" value="Genomic_DNA"/>
</dbReference>
<dbReference type="Proteomes" id="UP000178783">
    <property type="component" value="Unassembled WGS sequence"/>
</dbReference>
<evidence type="ECO:0000313" key="1">
    <source>
        <dbReference type="EMBL" id="OGF23781.1"/>
    </source>
</evidence>
<accession>A0A1F5SBY9</accession>
<reference evidence="1 2" key="1">
    <citation type="journal article" date="2016" name="Nat. Commun.">
        <title>Thousands of microbial genomes shed light on interconnected biogeochemical processes in an aquifer system.</title>
        <authorList>
            <person name="Anantharaman K."/>
            <person name="Brown C.T."/>
            <person name="Hug L.A."/>
            <person name="Sharon I."/>
            <person name="Castelle C.J."/>
            <person name="Probst A.J."/>
            <person name="Thomas B.C."/>
            <person name="Singh A."/>
            <person name="Wilkins M.J."/>
            <person name="Karaoz U."/>
            <person name="Brodie E.L."/>
            <person name="Williams K.H."/>
            <person name="Hubbard S.S."/>
            <person name="Banfield J.F."/>
        </authorList>
    </citation>
    <scope>NUCLEOTIDE SEQUENCE [LARGE SCALE GENOMIC DNA]</scope>
</reference>
<organism evidence="1 2">
    <name type="scientific">Candidatus Falkowbacteria bacterium RIFCSPLOWO2_02_FULL_45_21</name>
    <dbReference type="NCBI Taxonomy" id="1797989"/>
    <lineage>
        <taxon>Bacteria</taxon>
        <taxon>Candidatus Falkowiibacteriota</taxon>
    </lineage>
</organism>
<evidence type="ECO:0000313" key="2">
    <source>
        <dbReference type="Proteomes" id="UP000178783"/>
    </source>
</evidence>
<comment type="caution">
    <text evidence="1">The sequence shown here is derived from an EMBL/GenBank/DDBJ whole genome shotgun (WGS) entry which is preliminary data.</text>
</comment>
<dbReference type="AlphaFoldDB" id="A0A1F5SBY9"/>
<protein>
    <recommendedName>
        <fullName evidence="3">Antitoxin</fullName>
    </recommendedName>
</protein>
<name>A0A1F5SBY9_9BACT</name>
<evidence type="ECO:0008006" key="3">
    <source>
        <dbReference type="Google" id="ProtNLM"/>
    </source>
</evidence>
<sequence>MKDQLQKAINLVKKTGDKLIVFDSSKPDNVFVVLTLTDYENLVLGKSEVRGLTEDELLDKINRDIAIWKSEQKADENMSDDLPLPEELPAYREFRETAEKDFVGANGIRPKEKKSGKSWSIPSRRKMNAEEIIEEDRQYLEDLAF</sequence>
<gene>
    <name evidence="1" type="ORF">A3H66_00305</name>
</gene>
<proteinExistence type="predicted"/>